<dbReference type="OMA" id="NIWETTY"/>
<feature type="transmembrane region" description="Helical" evidence="2">
    <location>
        <begin position="109"/>
        <end position="134"/>
    </location>
</feature>
<dbReference type="VEuPathDB" id="FungiDB:PV10_06602"/>
<feature type="transmembrane region" description="Helical" evidence="2">
    <location>
        <begin position="56"/>
        <end position="81"/>
    </location>
</feature>
<feature type="region of interest" description="Disordered" evidence="1">
    <location>
        <begin position="1"/>
        <end position="46"/>
    </location>
</feature>
<feature type="transmembrane region" description="Helical" evidence="2">
    <location>
        <begin position="146"/>
        <end position="164"/>
    </location>
</feature>
<evidence type="ECO:0008006" key="5">
    <source>
        <dbReference type="Google" id="ProtNLM"/>
    </source>
</evidence>
<feature type="transmembrane region" description="Helical" evidence="2">
    <location>
        <begin position="205"/>
        <end position="226"/>
    </location>
</feature>
<keyword evidence="2" id="KW-0812">Transmembrane</keyword>
<evidence type="ECO:0000256" key="2">
    <source>
        <dbReference type="SAM" id="Phobius"/>
    </source>
</evidence>
<dbReference type="HOGENOM" id="CLU_081905_0_0_1"/>
<keyword evidence="4" id="KW-1185">Reference proteome</keyword>
<dbReference type="STRING" id="212818.A0A0D1WSH8"/>
<gene>
    <name evidence="3" type="ORF">PV10_06602</name>
</gene>
<keyword evidence="2" id="KW-0472">Membrane</keyword>
<dbReference type="RefSeq" id="XP_016223714.1">
    <property type="nucleotide sequence ID" value="XM_016371421.1"/>
</dbReference>
<dbReference type="OrthoDB" id="5400774at2759"/>
<sequence length="255" mass="29011">MASRPSSAYEPFTHSQVPEPYDPEKPLVPQGPSESPRQKPTRERRVRRATTNYTRIVLRALAFAFAVSIIGIQAHTLYVYLDTRNDTAINRVTNLKTELWAFLDVWPNWAIMGTAILATLIQVVAIGTLCSCCISIRQSVVHTWGAYLSSIVLIMAWLAAVVYFKVVGNAGKSKKNWDIWTWSCHPKETSDAHIPWKGLCVENTYTYYASVVILLIEILSFVIFVVRQYRGHKAEKASFNVYDKFRSLRKGYSPF</sequence>
<keyword evidence="2" id="KW-1133">Transmembrane helix</keyword>
<proteinExistence type="predicted"/>
<dbReference type="AlphaFoldDB" id="A0A0D1WSH8"/>
<dbReference type="EMBL" id="KN847523">
    <property type="protein sequence ID" value="KIV92140.1"/>
    <property type="molecule type" value="Genomic_DNA"/>
</dbReference>
<dbReference type="Proteomes" id="UP000054302">
    <property type="component" value="Unassembled WGS sequence"/>
</dbReference>
<dbReference type="GeneID" id="27324447"/>
<name>A0A0D1WSH8_EXOME</name>
<accession>A0A0D1WSH8</accession>
<evidence type="ECO:0000313" key="4">
    <source>
        <dbReference type="Proteomes" id="UP000054302"/>
    </source>
</evidence>
<evidence type="ECO:0000256" key="1">
    <source>
        <dbReference type="SAM" id="MobiDB-lite"/>
    </source>
</evidence>
<organism evidence="3 4">
    <name type="scientific">Exophiala mesophila</name>
    <name type="common">Black yeast-like fungus</name>
    <dbReference type="NCBI Taxonomy" id="212818"/>
    <lineage>
        <taxon>Eukaryota</taxon>
        <taxon>Fungi</taxon>
        <taxon>Dikarya</taxon>
        <taxon>Ascomycota</taxon>
        <taxon>Pezizomycotina</taxon>
        <taxon>Eurotiomycetes</taxon>
        <taxon>Chaetothyriomycetidae</taxon>
        <taxon>Chaetothyriales</taxon>
        <taxon>Herpotrichiellaceae</taxon>
        <taxon>Exophiala</taxon>
    </lineage>
</organism>
<dbReference type="PANTHER" id="PTHR42069:SF1">
    <property type="entry name" value="MARVEL DOMAIN-CONTAINING PROTEIN"/>
    <property type="match status" value="1"/>
</dbReference>
<evidence type="ECO:0000313" key="3">
    <source>
        <dbReference type="EMBL" id="KIV92140.1"/>
    </source>
</evidence>
<dbReference type="PANTHER" id="PTHR42069">
    <property type="entry name" value="HYPHAL ANASTAMOSIS-8 PROTEIN"/>
    <property type="match status" value="1"/>
</dbReference>
<protein>
    <recommendedName>
        <fullName evidence="5">MARVEL domain-containing protein</fullName>
    </recommendedName>
</protein>
<reference evidence="3 4" key="1">
    <citation type="submission" date="2015-01" db="EMBL/GenBank/DDBJ databases">
        <title>The Genome Sequence of Exophiala mesophila CBS40295.</title>
        <authorList>
            <consortium name="The Broad Institute Genomics Platform"/>
            <person name="Cuomo C."/>
            <person name="de Hoog S."/>
            <person name="Gorbushina A."/>
            <person name="Stielow B."/>
            <person name="Teixiera M."/>
            <person name="Abouelleil A."/>
            <person name="Chapman S.B."/>
            <person name="Priest M."/>
            <person name="Young S.K."/>
            <person name="Wortman J."/>
            <person name="Nusbaum C."/>
            <person name="Birren B."/>
        </authorList>
    </citation>
    <scope>NUCLEOTIDE SEQUENCE [LARGE SCALE GENOMIC DNA]</scope>
    <source>
        <strain evidence="3 4">CBS 40295</strain>
    </source>
</reference>